<comment type="caution">
    <text evidence="2">The sequence shown here is derived from an EMBL/GenBank/DDBJ whole genome shotgun (WGS) entry which is preliminary data.</text>
</comment>
<sequence length="159" mass="16947">MSKSVKRVEQAAAEAGLSIEVKRMGESTRTAEEAAAQCDCEVDQIVKSLIFQGNESGNLFLFLISGSQKLDPTRAADICGEPMERADPKKVREFTGFAIGGVSPIGHLNPIRCIADRTLLQFDRIWAAAGAPDAVFAVAPSDLFRAAQAQIADLTAIPA</sequence>
<dbReference type="RefSeq" id="WP_036483998.1">
    <property type="nucleotide sequence ID" value="NZ_JMQM01000001.1"/>
</dbReference>
<evidence type="ECO:0000313" key="2">
    <source>
        <dbReference type="EMBL" id="KFB10004.1"/>
    </source>
</evidence>
<dbReference type="GO" id="GO:0002161">
    <property type="term" value="F:aminoacyl-tRNA deacylase activity"/>
    <property type="evidence" value="ECO:0007669"/>
    <property type="project" value="InterPro"/>
</dbReference>
<feature type="domain" description="YbaK/aminoacyl-tRNA synthetase-associated" evidence="1">
    <location>
        <begin position="26"/>
        <end position="145"/>
    </location>
</feature>
<dbReference type="STRING" id="472175.EL18_01031"/>
<protein>
    <recommendedName>
        <fullName evidence="1">YbaK/aminoacyl-tRNA synthetase-associated domain-containing protein</fullName>
    </recommendedName>
</protein>
<dbReference type="CDD" id="cd04333">
    <property type="entry name" value="ProX_deacylase"/>
    <property type="match status" value="1"/>
</dbReference>
<organism evidence="2 3">
    <name type="scientific">Nitratireductor basaltis</name>
    <dbReference type="NCBI Taxonomy" id="472175"/>
    <lineage>
        <taxon>Bacteria</taxon>
        <taxon>Pseudomonadati</taxon>
        <taxon>Pseudomonadota</taxon>
        <taxon>Alphaproteobacteria</taxon>
        <taxon>Hyphomicrobiales</taxon>
        <taxon>Phyllobacteriaceae</taxon>
        <taxon>Nitratireductor</taxon>
    </lineage>
</organism>
<gene>
    <name evidence="2" type="ORF">EL18_01031</name>
</gene>
<proteinExistence type="predicted"/>
<dbReference type="InterPro" id="IPR036754">
    <property type="entry name" value="YbaK/aa-tRNA-synt-asso_dom_sf"/>
</dbReference>
<name>A0A084UAL8_9HYPH</name>
<dbReference type="eggNOG" id="COG2606">
    <property type="taxonomic scope" value="Bacteria"/>
</dbReference>
<dbReference type="Gene3D" id="3.90.960.10">
    <property type="entry name" value="YbaK/aminoacyl-tRNA synthetase-associated domain"/>
    <property type="match status" value="1"/>
</dbReference>
<keyword evidence="3" id="KW-1185">Reference proteome</keyword>
<dbReference type="PATRIC" id="fig|472175.3.peg.1039"/>
<dbReference type="PANTHER" id="PTHR30411">
    <property type="entry name" value="CYTOPLASMIC PROTEIN"/>
    <property type="match status" value="1"/>
</dbReference>
<dbReference type="AlphaFoldDB" id="A0A084UAL8"/>
<dbReference type="Proteomes" id="UP000053675">
    <property type="component" value="Unassembled WGS sequence"/>
</dbReference>
<accession>A0A084UAL8</accession>
<evidence type="ECO:0000313" key="3">
    <source>
        <dbReference type="Proteomes" id="UP000053675"/>
    </source>
</evidence>
<dbReference type="SUPFAM" id="SSF55826">
    <property type="entry name" value="YbaK/ProRS associated domain"/>
    <property type="match status" value="1"/>
</dbReference>
<dbReference type="OrthoDB" id="9798760at2"/>
<reference evidence="2 3" key="1">
    <citation type="submission" date="2014-05" db="EMBL/GenBank/DDBJ databases">
        <title>Draft Genome Sequence of Nitratireductor basaltis Strain UMTGB225, A Marine Bacterium Isolated from Green Barrel Tunicate.</title>
        <authorList>
            <person name="Gan H.Y."/>
        </authorList>
    </citation>
    <scope>NUCLEOTIDE SEQUENCE [LARGE SCALE GENOMIC DNA]</scope>
    <source>
        <strain evidence="2 3">UMTGB225</strain>
    </source>
</reference>
<dbReference type="Pfam" id="PF04073">
    <property type="entry name" value="tRNA_edit"/>
    <property type="match status" value="1"/>
</dbReference>
<dbReference type="InterPro" id="IPR007214">
    <property type="entry name" value="YbaK/aa-tRNA-synth-assoc-dom"/>
</dbReference>
<dbReference type="PANTHER" id="PTHR30411:SF1">
    <property type="entry name" value="CYTOPLASMIC PROTEIN"/>
    <property type="match status" value="1"/>
</dbReference>
<evidence type="ECO:0000259" key="1">
    <source>
        <dbReference type="Pfam" id="PF04073"/>
    </source>
</evidence>
<dbReference type="EMBL" id="JMQM01000001">
    <property type="protein sequence ID" value="KFB10004.1"/>
    <property type="molecule type" value="Genomic_DNA"/>
</dbReference>